<dbReference type="InterPro" id="IPR047147">
    <property type="entry name" value="FBX5_43"/>
</dbReference>
<dbReference type="Pfam" id="PF00646">
    <property type="entry name" value="F-box"/>
    <property type="match status" value="1"/>
</dbReference>
<dbReference type="CDD" id="cd22086">
    <property type="entry name" value="F-box_EMI"/>
    <property type="match status" value="1"/>
</dbReference>
<protein>
    <submittedName>
        <fullName evidence="4">F-box only protein 43-like</fullName>
    </submittedName>
</protein>
<proteinExistence type="predicted"/>
<feature type="region of interest" description="Disordered" evidence="1">
    <location>
        <begin position="296"/>
        <end position="322"/>
    </location>
</feature>
<feature type="compositionally biased region" description="Basic residues" evidence="1">
    <location>
        <begin position="313"/>
        <end position="322"/>
    </location>
</feature>
<keyword evidence="3" id="KW-1185">Reference proteome</keyword>
<dbReference type="GO" id="GO:0045835">
    <property type="term" value="P:negative regulation of meiotic nuclear division"/>
    <property type="evidence" value="ECO:0007669"/>
    <property type="project" value="InterPro"/>
</dbReference>
<dbReference type="Gene3D" id="1.20.1280.50">
    <property type="match status" value="1"/>
</dbReference>
<evidence type="ECO:0000313" key="3">
    <source>
        <dbReference type="Proteomes" id="UP000515163"/>
    </source>
</evidence>
<dbReference type="InterPro" id="IPR001810">
    <property type="entry name" value="F-box_dom"/>
</dbReference>
<reference evidence="4" key="1">
    <citation type="submission" date="2025-08" db="UniProtKB">
        <authorList>
            <consortium name="RefSeq"/>
        </authorList>
    </citation>
    <scope>IDENTIFICATION</scope>
    <source>
        <tissue evidence="4">Tentacle</tissue>
    </source>
</reference>
<sequence length="322" mass="36743">MSSAEIKQKKTPKNTMKQFSTLPSCFLTPESDEKPHSFGRVTPTQDQSSSVFLSPPPSLERKSLPNFGISTHEDPLKLELHFDDYPTRISSDLRSLRSPLLHGGKIGRTRIDLITELVQRNCFKICRSICEYLNDRELSRFASVSKSWRSFVKEEPQIRDRLSFYLLQRKEYCILKGKENLGSPTSVKPDLSSQRIKRTPLVNIDANKVTISVAKTSRETQLPILQQQISTPVTSPSENFRPCPKCCSPSNYARVLGSHCCCQRCGLEFCSVCLQDTKTHKEKVCRGLDNPCERIETRSKTRRKGTENLVGSRKSKERMRRL</sequence>
<dbReference type="GO" id="GO:0007088">
    <property type="term" value="P:regulation of mitotic nuclear division"/>
    <property type="evidence" value="ECO:0007669"/>
    <property type="project" value="InterPro"/>
</dbReference>
<dbReference type="Proteomes" id="UP000515163">
    <property type="component" value="Unplaced"/>
</dbReference>
<accession>A0A6P8H292</accession>
<name>A0A6P8H292_ACTTE</name>
<gene>
    <name evidence="4" type="primary">LOC116287243</name>
</gene>
<organism evidence="3 4">
    <name type="scientific">Actinia tenebrosa</name>
    <name type="common">Australian red waratah sea anemone</name>
    <dbReference type="NCBI Taxonomy" id="6105"/>
    <lineage>
        <taxon>Eukaryota</taxon>
        <taxon>Metazoa</taxon>
        <taxon>Cnidaria</taxon>
        <taxon>Anthozoa</taxon>
        <taxon>Hexacorallia</taxon>
        <taxon>Actiniaria</taxon>
        <taxon>Actiniidae</taxon>
        <taxon>Actinia</taxon>
    </lineage>
</organism>
<evidence type="ECO:0000313" key="4">
    <source>
        <dbReference type="RefSeq" id="XP_031549758.1"/>
    </source>
</evidence>
<dbReference type="InterPro" id="IPR036047">
    <property type="entry name" value="F-box-like_dom_sf"/>
</dbReference>
<dbReference type="GeneID" id="116287243"/>
<dbReference type="RefSeq" id="XP_031549758.1">
    <property type="nucleotide sequence ID" value="XM_031693898.1"/>
</dbReference>
<feature type="domain" description="F-box" evidence="2">
    <location>
        <begin position="124"/>
        <end position="154"/>
    </location>
</feature>
<dbReference type="AlphaFoldDB" id="A0A6P8H292"/>
<evidence type="ECO:0000259" key="2">
    <source>
        <dbReference type="Pfam" id="PF00646"/>
    </source>
</evidence>
<dbReference type="PANTHER" id="PTHR15493">
    <property type="entry name" value="F-BOX ONLY PROTEIN 5 AND 43"/>
    <property type="match status" value="1"/>
</dbReference>
<dbReference type="KEGG" id="aten:116287243"/>
<dbReference type="OrthoDB" id="9984940at2759"/>
<dbReference type="PANTHER" id="PTHR15493:SF9">
    <property type="entry name" value="GH14043P"/>
    <property type="match status" value="1"/>
</dbReference>
<evidence type="ECO:0000256" key="1">
    <source>
        <dbReference type="SAM" id="MobiDB-lite"/>
    </source>
</evidence>
<feature type="region of interest" description="Disordered" evidence="1">
    <location>
        <begin position="1"/>
        <end position="56"/>
    </location>
</feature>
<dbReference type="InParanoid" id="A0A6P8H292"/>
<feature type="compositionally biased region" description="Polar residues" evidence="1">
    <location>
        <begin position="13"/>
        <end position="23"/>
    </location>
</feature>
<dbReference type="SUPFAM" id="SSF81383">
    <property type="entry name" value="F-box domain"/>
    <property type="match status" value="1"/>
</dbReference>